<keyword evidence="4" id="KW-1185">Reference proteome</keyword>
<sequence length="70" mass="8206">MIKTILVPVDRRMQRVPVLTSQHLKAYQMITAGTDIDRLIKDRRMRRIVSELCRLGWVEPRSSRRPSNCG</sequence>
<dbReference type="Proteomes" id="UP000595847">
    <property type="component" value="Chromosome"/>
</dbReference>
<evidence type="ECO:0000313" key="4">
    <source>
        <dbReference type="Proteomes" id="UP000677234"/>
    </source>
</evidence>
<accession>A0A7T5EMH6</accession>
<evidence type="ECO:0000313" key="2">
    <source>
        <dbReference type="EMBL" id="QUO42366.1"/>
    </source>
</evidence>
<reference evidence="2" key="2">
    <citation type="submission" date="2021-04" db="EMBL/GenBank/DDBJ databases">
        <title>Brevibacillus composti FJAT-54423, complete genome.</title>
        <authorList>
            <person name="Tang R."/>
        </authorList>
    </citation>
    <scope>NUCLEOTIDE SEQUENCE</scope>
    <source>
        <strain evidence="2">FJAT-54424</strain>
    </source>
</reference>
<proteinExistence type="predicted"/>
<reference evidence="1 3" key="1">
    <citation type="submission" date="2020-12" db="EMBL/GenBank/DDBJ databases">
        <title>strain FJAT-54423T represents a novel species of the genus Brevibacillus.</title>
        <authorList>
            <person name="Tang R."/>
        </authorList>
    </citation>
    <scope>NUCLEOTIDE SEQUENCE [LARGE SCALE GENOMIC DNA]</scope>
    <source>
        <strain evidence="1 3">FJAT-54423</strain>
    </source>
</reference>
<dbReference type="EMBL" id="CP073708">
    <property type="protein sequence ID" value="QUO42366.1"/>
    <property type="molecule type" value="Genomic_DNA"/>
</dbReference>
<name>A0A7T5EMH6_9BACL</name>
<dbReference type="EMBL" id="CP066308">
    <property type="protein sequence ID" value="QQE75340.1"/>
    <property type="molecule type" value="Genomic_DNA"/>
</dbReference>
<protein>
    <submittedName>
        <fullName evidence="1">Uncharacterized protein</fullName>
    </submittedName>
</protein>
<gene>
    <name evidence="1" type="ORF">JD108_05295</name>
    <name evidence="2" type="ORF">KDJ56_04975</name>
</gene>
<evidence type="ECO:0000313" key="1">
    <source>
        <dbReference type="EMBL" id="QQE75340.1"/>
    </source>
</evidence>
<dbReference type="Proteomes" id="UP000677234">
    <property type="component" value="Chromosome"/>
</dbReference>
<evidence type="ECO:0000313" key="3">
    <source>
        <dbReference type="Proteomes" id="UP000595847"/>
    </source>
</evidence>
<dbReference type="AlphaFoldDB" id="A0A7T5EMH6"/>
<dbReference type="KEGG" id="bcop:JD108_05295"/>
<organism evidence="1 3">
    <name type="scientific">Brevibacillus composti</name>
    <dbReference type="NCBI Taxonomy" id="2796470"/>
    <lineage>
        <taxon>Bacteria</taxon>
        <taxon>Bacillati</taxon>
        <taxon>Bacillota</taxon>
        <taxon>Bacilli</taxon>
        <taxon>Bacillales</taxon>
        <taxon>Paenibacillaceae</taxon>
        <taxon>Brevibacillus</taxon>
    </lineage>
</organism>
<dbReference type="RefSeq" id="WP_198828869.1">
    <property type="nucleotide sequence ID" value="NZ_CP066308.1"/>
</dbReference>